<accession>A0A2S1LXU9</accession>
<evidence type="ECO:0000313" key="2">
    <source>
        <dbReference type="Proteomes" id="UP000244655"/>
    </source>
</evidence>
<evidence type="ECO:0000313" key="1">
    <source>
        <dbReference type="EMBL" id="AWG43124.1"/>
    </source>
</evidence>
<sequence length="215" mass="25733">MRIHINKFIFIYLFIMNLSQIISIPYDTCFKISPIKVYFFSKGYSKMCNDNNLSQIYISSNFKQKPIIFEMINYITKDLASKNAYILRFSFDESEINIENKFSNQLKFKVIKSTAYKNIPTQKTLVYYAKKFEDYKKHNKVNVYIDIIEPIIFAKENLKVGVSLNEYNVYFKYKISTTRTNEILSLNELNKSNYIVLYDIMKHDKIRLDRIQKQK</sequence>
<gene>
    <name evidence="1" type="ORF">CR532_04065</name>
</gene>
<keyword evidence="2" id="KW-1185">Reference proteome</keyword>
<protein>
    <submittedName>
        <fullName evidence="1">Uncharacterized protein</fullName>
    </submittedName>
</protein>
<dbReference type="OrthoDB" id="350830at2"/>
<dbReference type="EMBL" id="CP025785">
    <property type="protein sequence ID" value="AWG43124.1"/>
    <property type="molecule type" value="Genomic_DNA"/>
</dbReference>
<organism evidence="1 2">
    <name type="scientific">Candidatus Borreliella tachyglossi</name>
    <dbReference type="NCBI Taxonomy" id="1964448"/>
    <lineage>
        <taxon>Bacteria</taxon>
        <taxon>Pseudomonadati</taxon>
        <taxon>Spirochaetota</taxon>
        <taxon>Spirochaetia</taxon>
        <taxon>Spirochaetales</taxon>
        <taxon>Borreliaceae</taxon>
        <taxon>Borreliella</taxon>
    </lineage>
</organism>
<name>A0A2S1LXU9_9SPIR</name>
<dbReference type="AlphaFoldDB" id="A0A2S1LXU9"/>
<dbReference type="Proteomes" id="UP000244655">
    <property type="component" value="Chromosome"/>
</dbReference>
<reference evidence="1 2" key="1">
    <citation type="submission" date="2018-01" db="EMBL/GenBank/DDBJ databases">
        <title>Genome sequence of Borrelia tachyglossi.</title>
        <authorList>
            <person name="Gofton A.W."/>
        </authorList>
    </citation>
    <scope>NUCLEOTIDE SEQUENCE [LARGE SCALE GENOMIC DNA]</scope>
    <source>
        <strain evidence="1 2">Bc-F10-1268</strain>
    </source>
</reference>
<proteinExistence type="predicted"/>